<evidence type="ECO:0000256" key="4">
    <source>
        <dbReference type="ARBA" id="ARBA00023136"/>
    </source>
</evidence>
<dbReference type="RefSeq" id="WP_142985729.1">
    <property type="nucleotide sequence ID" value="NZ_FXTD01000002.1"/>
</dbReference>
<evidence type="ECO:0000256" key="2">
    <source>
        <dbReference type="ARBA" id="ARBA00022692"/>
    </source>
</evidence>
<evidence type="ECO:0000313" key="7">
    <source>
        <dbReference type="EMBL" id="SMO47674.1"/>
    </source>
</evidence>
<keyword evidence="8" id="KW-1185">Reference proteome</keyword>
<comment type="subcellular location">
    <subcellularLocation>
        <location evidence="1">Membrane</location>
        <topology evidence="1">Multi-pass membrane protein</topology>
    </subcellularLocation>
</comment>
<keyword evidence="2 5" id="KW-0812">Transmembrane</keyword>
<dbReference type="OrthoDB" id="288430at2157"/>
<evidence type="ECO:0000256" key="1">
    <source>
        <dbReference type="ARBA" id="ARBA00004141"/>
    </source>
</evidence>
<dbReference type="GO" id="GO:0016020">
    <property type="term" value="C:membrane"/>
    <property type="evidence" value="ECO:0007669"/>
    <property type="project" value="UniProtKB-SubCell"/>
</dbReference>
<evidence type="ECO:0000259" key="6">
    <source>
        <dbReference type="Pfam" id="PF06271"/>
    </source>
</evidence>
<dbReference type="InterPro" id="IPR010432">
    <property type="entry name" value="RDD"/>
</dbReference>
<dbReference type="AlphaFoldDB" id="A0A521BKK5"/>
<keyword evidence="4 5" id="KW-0472">Membrane</keyword>
<dbReference type="Pfam" id="PF06271">
    <property type="entry name" value="RDD"/>
    <property type="match status" value="1"/>
</dbReference>
<keyword evidence="3 5" id="KW-1133">Transmembrane helix</keyword>
<name>A0A521BKK5_9EURY</name>
<evidence type="ECO:0000313" key="8">
    <source>
        <dbReference type="Proteomes" id="UP000319712"/>
    </source>
</evidence>
<feature type="transmembrane region" description="Helical" evidence="5">
    <location>
        <begin position="21"/>
        <end position="44"/>
    </location>
</feature>
<proteinExistence type="predicted"/>
<gene>
    <name evidence="7" type="ORF">SAMN06264867_102318</name>
</gene>
<feature type="transmembrane region" description="Helical" evidence="5">
    <location>
        <begin position="50"/>
        <end position="70"/>
    </location>
</feature>
<organism evidence="7 8">
    <name type="scientific">Halorubrum cibi</name>
    <dbReference type="NCBI Taxonomy" id="413815"/>
    <lineage>
        <taxon>Archaea</taxon>
        <taxon>Methanobacteriati</taxon>
        <taxon>Methanobacteriota</taxon>
        <taxon>Stenosarchaea group</taxon>
        <taxon>Halobacteria</taxon>
        <taxon>Halobacteriales</taxon>
        <taxon>Haloferacaceae</taxon>
        <taxon>Halorubrum</taxon>
    </lineage>
</organism>
<feature type="domain" description="RDD" evidence="6">
    <location>
        <begin position="15"/>
        <end position="132"/>
    </location>
</feature>
<sequence>MERPRLGTDTNAGLLLRRGGALVADALLVATLLGLAELAFRLLVGSPLPAGRWLLPVAYLGYYVAFEGAFGRTPGKRLLGLVVRERDGSPCGLRAAFVRNLLRVVDGAVFYLVGTAAVVLTDGDRRVGDHVAGTRVVRSED</sequence>
<protein>
    <submittedName>
        <fullName evidence="7">Uncharacterized membrane protein YckC, RDD family</fullName>
    </submittedName>
</protein>
<accession>A0A521BKK5</accession>
<reference evidence="7 8" key="1">
    <citation type="submission" date="2017-05" db="EMBL/GenBank/DDBJ databases">
        <authorList>
            <person name="Varghese N."/>
            <person name="Submissions S."/>
        </authorList>
    </citation>
    <scope>NUCLEOTIDE SEQUENCE [LARGE SCALE GENOMIC DNA]</scope>
    <source>
        <strain evidence="7 8">DSM 19504</strain>
    </source>
</reference>
<dbReference type="PANTHER" id="PTHR38480:SF1">
    <property type="entry name" value="SLR0254 PROTEIN"/>
    <property type="match status" value="1"/>
</dbReference>
<dbReference type="EMBL" id="FXTD01000002">
    <property type="protein sequence ID" value="SMO47674.1"/>
    <property type="molecule type" value="Genomic_DNA"/>
</dbReference>
<dbReference type="PANTHER" id="PTHR38480">
    <property type="entry name" value="SLR0254 PROTEIN"/>
    <property type="match status" value="1"/>
</dbReference>
<evidence type="ECO:0000256" key="5">
    <source>
        <dbReference type="SAM" id="Phobius"/>
    </source>
</evidence>
<dbReference type="Proteomes" id="UP000319712">
    <property type="component" value="Unassembled WGS sequence"/>
</dbReference>
<evidence type="ECO:0000256" key="3">
    <source>
        <dbReference type="ARBA" id="ARBA00022989"/>
    </source>
</evidence>